<evidence type="ECO:0000256" key="2">
    <source>
        <dbReference type="ARBA" id="ARBA00022898"/>
    </source>
</evidence>
<evidence type="ECO:0000313" key="5">
    <source>
        <dbReference type="Proteomes" id="UP001596550"/>
    </source>
</evidence>
<sequence length="409" mass="45420">MDRFNAANEIQDLQYFGEFGGVNPSISDSSTYTFLSAKTMFDTFEGNADGCYLYSRHSSPMNLYLSQALAKMENTEAANVTASGMGAITSVLMQVCKSGDHIISSRTIYGGTYAFLKNFLPPFQIETTFVDINNFESIENSITENTKIIYCESVSNPLLEVADLRKLSEICKKHNLKLIVDNTFSPLSISPTLLGADVVIHSLTKFINGSSDTVGGVYCGTQEFINDTKNVNNGACMLLGPTMDSFRSASILKNLRTLHIRMKQHSHNAMYLAKRFEEDGLKVSYPGLKSHKNHDLMKSMMHEEYGFGGLLTLDAGTTYKANELMEMMQQENLGYLAVSLGFYKTLFSCSGSSTSSEIPEEEREAMGISDGLIRFSIGLDHDIERTYEKMKECMLKTGVLNHETISSIF</sequence>
<dbReference type="PANTHER" id="PTHR11808">
    <property type="entry name" value="TRANS-SULFURATION ENZYME FAMILY MEMBER"/>
    <property type="match status" value="1"/>
</dbReference>
<dbReference type="Pfam" id="PF01053">
    <property type="entry name" value="Cys_Met_Meta_PP"/>
    <property type="match status" value="1"/>
</dbReference>
<reference evidence="5" key="1">
    <citation type="journal article" date="2019" name="Int. J. Syst. Evol. Microbiol.">
        <title>The Global Catalogue of Microorganisms (GCM) 10K type strain sequencing project: providing services to taxonomists for standard genome sequencing and annotation.</title>
        <authorList>
            <consortium name="The Broad Institute Genomics Platform"/>
            <consortium name="The Broad Institute Genome Sequencing Center for Infectious Disease"/>
            <person name="Wu L."/>
            <person name="Ma J."/>
        </authorList>
    </citation>
    <scope>NUCLEOTIDE SEQUENCE [LARGE SCALE GENOMIC DNA]</scope>
    <source>
        <strain evidence="5">CCUG 54781</strain>
    </source>
</reference>
<organism evidence="4 5">
    <name type="scientific">Chryseobacterium zhengzhouense</name>
    <dbReference type="NCBI Taxonomy" id="1636086"/>
    <lineage>
        <taxon>Bacteria</taxon>
        <taxon>Pseudomonadati</taxon>
        <taxon>Bacteroidota</taxon>
        <taxon>Flavobacteriia</taxon>
        <taxon>Flavobacteriales</taxon>
        <taxon>Weeksellaceae</taxon>
        <taxon>Chryseobacterium group</taxon>
        <taxon>Chryseobacterium</taxon>
    </lineage>
</organism>
<evidence type="ECO:0000256" key="1">
    <source>
        <dbReference type="ARBA" id="ARBA00001933"/>
    </source>
</evidence>
<keyword evidence="2 3" id="KW-0663">Pyridoxal phosphate</keyword>
<comment type="cofactor">
    <cofactor evidence="1 3">
        <name>pyridoxal 5'-phosphate</name>
        <dbReference type="ChEBI" id="CHEBI:597326"/>
    </cofactor>
</comment>
<dbReference type="RefSeq" id="WP_378173865.1">
    <property type="nucleotide sequence ID" value="NZ_JBHTCR010000002.1"/>
</dbReference>
<dbReference type="EMBL" id="JBHTCR010000002">
    <property type="protein sequence ID" value="MFC7345820.1"/>
    <property type="molecule type" value="Genomic_DNA"/>
</dbReference>
<keyword evidence="4" id="KW-0808">Transferase</keyword>
<dbReference type="Proteomes" id="UP001596550">
    <property type="component" value="Unassembled WGS sequence"/>
</dbReference>
<dbReference type="Gene3D" id="3.90.1150.10">
    <property type="entry name" value="Aspartate Aminotransferase, domain 1"/>
    <property type="match status" value="1"/>
</dbReference>
<dbReference type="SUPFAM" id="SSF53383">
    <property type="entry name" value="PLP-dependent transferases"/>
    <property type="match status" value="1"/>
</dbReference>
<dbReference type="GO" id="GO:0008483">
    <property type="term" value="F:transaminase activity"/>
    <property type="evidence" value="ECO:0007669"/>
    <property type="project" value="UniProtKB-KW"/>
</dbReference>
<keyword evidence="4" id="KW-0032">Aminotransferase</keyword>
<comment type="similarity">
    <text evidence="3">Belongs to the trans-sulfuration enzymes family.</text>
</comment>
<dbReference type="InterPro" id="IPR015424">
    <property type="entry name" value="PyrdxlP-dep_Trfase"/>
</dbReference>
<dbReference type="InterPro" id="IPR015421">
    <property type="entry name" value="PyrdxlP-dep_Trfase_major"/>
</dbReference>
<evidence type="ECO:0000256" key="3">
    <source>
        <dbReference type="RuleBase" id="RU362118"/>
    </source>
</evidence>
<name>A0ABW2LW06_9FLAO</name>
<dbReference type="PANTHER" id="PTHR11808:SF80">
    <property type="entry name" value="CYSTATHIONINE GAMMA-LYASE"/>
    <property type="match status" value="1"/>
</dbReference>
<accession>A0ABW2LW06</accession>
<dbReference type="PIRSF" id="PIRSF001434">
    <property type="entry name" value="CGS"/>
    <property type="match status" value="1"/>
</dbReference>
<proteinExistence type="inferred from homology"/>
<dbReference type="InterPro" id="IPR015422">
    <property type="entry name" value="PyrdxlP-dep_Trfase_small"/>
</dbReference>
<comment type="caution">
    <text evidence="4">The sequence shown here is derived from an EMBL/GenBank/DDBJ whole genome shotgun (WGS) entry which is preliminary data.</text>
</comment>
<dbReference type="InterPro" id="IPR000277">
    <property type="entry name" value="Cys/Met-Metab_PyrdxlP-dep_enz"/>
</dbReference>
<protein>
    <submittedName>
        <fullName evidence="4">Aminotransferase class I/II-fold pyridoxal phosphate-dependent enzyme</fullName>
    </submittedName>
</protein>
<dbReference type="Gene3D" id="3.40.640.10">
    <property type="entry name" value="Type I PLP-dependent aspartate aminotransferase-like (Major domain)"/>
    <property type="match status" value="1"/>
</dbReference>
<evidence type="ECO:0000313" key="4">
    <source>
        <dbReference type="EMBL" id="MFC7345820.1"/>
    </source>
</evidence>
<keyword evidence="5" id="KW-1185">Reference proteome</keyword>
<gene>
    <name evidence="4" type="ORF">ACFQO9_03680</name>
</gene>